<organism evidence="1">
    <name type="scientific">Pararge aegeria</name>
    <name type="common">speckled wood butterfly</name>
    <dbReference type="NCBI Taxonomy" id="116150"/>
    <lineage>
        <taxon>Eukaryota</taxon>
        <taxon>Metazoa</taxon>
        <taxon>Ecdysozoa</taxon>
        <taxon>Arthropoda</taxon>
        <taxon>Hexapoda</taxon>
        <taxon>Insecta</taxon>
        <taxon>Pterygota</taxon>
        <taxon>Neoptera</taxon>
        <taxon>Endopterygota</taxon>
        <taxon>Lepidoptera</taxon>
        <taxon>Glossata</taxon>
        <taxon>Ditrysia</taxon>
        <taxon>Papilionoidea</taxon>
        <taxon>Nymphalidae</taxon>
        <taxon>Satyrinae</taxon>
        <taxon>Satyrini</taxon>
        <taxon>Parargina</taxon>
        <taxon>Pararge</taxon>
    </lineage>
</organism>
<dbReference type="AlphaFoldDB" id="S4PUH9"/>
<proteinExistence type="predicted"/>
<dbReference type="EMBL" id="GAIX01010258">
    <property type="protein sequence ID" value="JAA82302.1"/>
    <property type="molecule type" value="Transcribed_RNA"/>
</dbReference>
<reference evidence="1" key="2">
    <citation type="submission" date="2013-05" db="EMBL/GenBank/DDBJ databases">
        <authorList>
            <person name="Carter J.-M."/>
            <person name="Baker S.C."/>
            <person name="Pink R."/>
            <person name="Carter D.R.F."/>
            <person name="Collins A."/>
            <person name="Tomlin J."/>
            <person name="Gibbs M."/>
            <person name="Breuker C.J."/>
        </authorList>
    </citation>
    <scope>NUCLEOTIDE SEQUENCE</scope>
    <source>
        <tissue evidence="1">Ovary</tissue>
    </source>
</reference>
<reference evidence="1" key="1">
    <citation type="journal article" date="2013" name="BMC Genomics">
        <title>Unscrambling butterfly oogenesis.</title>
        <authorList>
            <person name="Carter J.M."/>
            <person name="Baker S.C."/>
            <person name="Pink R."/>
            <person name="Carter D.R."/>
            <person name="Collins A."/>
            <person name="Tomlin J."/>
            <person name="Gibbs M."/>
            <person name="Breuker C.J."/>
        </authorList>
    </citation>
    <scope>NUCLEOTIDE SEQUENCE</scope>
    <source>
        <tissue evidence="1">Ovary</tissue>
    </source>
</reference>
<sequence length="78" mass="9417">MWSYVCPRFDSRHRKFQNFLFRPYRQRHAAQRNCCTPNMLARYVTILDCIIIYHQVRTQLTSYHHTGKDMLPSETAVP</sequence>
<evidence type="ECO:0000313" key="1">
    <source>
        <dbReference type="EMBL" id="JAA82302.1"/>
    </source>
</evidence>
<protein>
    <submittedName>
        <fullName evidence="1">Uncharacterized protein</fullName>
    </submittedName>
</protein>
<accession>S4PUH9</accession>
<name>S4PUH9_9NEOP</name>